<dbReference type="InterPro" id="IPR033116">
    <property type="entry name" value="TRYPSIN_SER"/>
</dbReference>
<evidence type="ECO:0000256" key="6">
    <source>
        <dbReference type="SAM" id="Phobius"/>
    </source>
</evidence>
<keyword evidence="2 8" id="KW-0645">Protease</keyword>
<dbReference type="Pfam" id="PF00089">
    <property type="entry name" value="Trypsin"/>
    <property type="match status" value="1"/>
</dbReference>
<dbReference type="PROSITE" id="PS00135">
    <property type="entry name" value="TRYPSIN_SER"/>
    <property type="match status" value="1"/>
</dbReference>
<dbReference type="InterPro" id="IPR001314">
    <property type="entry name" value="Peptidase_S1A"/>
</dbReference>
<dbReference type="InterPro" id="IPR043504">
    <property type="entry name" value="Peptidase_S1_PA_chymotrypsin"/>
</dbReference>
<dbReference type="PANTHER" id="PTHR24276">
    <property type="entry name" value="POLYSERASE-RELATED"/>
    <property type="match status" value="1"/>
</dbReference>
<reference evidence="8 9" key="1">
    <citation type="submission" date="2023-09" db="EMBL/GenBank/DDBJ databases">
        <title>Nesidiocoris tenuis whole genome shotgun sequence.</title>
        <authorList>
            <person name="Shibata T."/>
            <person name="Shimoda M."/>
            <person name="Kobayashi T."/>
            <person name="Uehara T."/>
        </authorList>
    </citation>
    <scope>NUCLEOTIDE SEQUENCE [LARGE SCALE GENOMIC DNA]</scope>
    <source>
        <strain evidence="8 9">Japan</strain>
    </source>
</reference>
<keyword evidence="4" id="KW-0720">Serine protease</keyword>
<feature type="domain" description="Peptidase S1" evidence="7">
    <location>
        <begin position="15"/>
        <end position="273"/>
    </location>
</feature>
<dbReference type="InterPro" id="IPR050430">
    <property type="entry name" value="Peptidase_S1"/>
</dbReference>
<evidence type="ECO:0000256" key="4">
    <source>
        <dbReference type="ARBA" id="ARBA00022825"/>
    </source>
</evidence>
<evidence type="ECO:0000256" key="2">
    <source>
        <dbReference type="ARBA" id="ARBA00022670"/>
    </source>
</evidence>
<dbReference type="PANTHER" id="PTHR24276:SF91">
    <property type="entry name" value="AT26814P-RELATED"/>
    <property type="match status" value="1"/>
</dbReference>
<evidence type="ECO:0000313" key="9">
    <source>
        <dbReference type="Proteomes" id="UP001307889"/>
    </source>
</evidence>
<evidence type="ECO:0000256" key="1">
    <source>
        <dbReference type="ARBA" id="ARBA00007664"/>
    </source>
</evidence>
<keyword evidence="6 8" id="KW-0812">Transmembrane</keyword>
<keyword evidence="6" id="KW-0472">Membrane</keyword>
<dbReference type="Proteomes" id="UP001307889">
    <property type="component" value="Chromosome 5"/>
</dbReference>
<evidence type="ECO:0000313" key="8">
    <source>
        <dbReference type="EMBL" id="BES94731.1"/>
    </source>
</evidence>
<protein>
    <submittedName>
        <fullName evidence="8">Transmembrane protease serine</fullName>
    </submittedName>
</protein>
<dbReference type="SMART" id="SM00020">
    <property type="entry name" value="Tryp_SPc"/>
    <property type="match status" value="1"/>
</dbReference>
<dbReference type="InterPro" id="IPR009003">
    <property type="entry name" value="Peptidase_S1_PA"/>
</dbReference>
<keyword evidence="9" id="KW-1185">Reference proteome</keyword>
<keyword evidence="6" id="KW-1133">Transmembrane helix</keyword>
<accession>A0ABN7AR95</accession>
<name>A0ABN7AR95_9HEMI</name>
<feature type="transmembrane region" description="Helical" evidence="6">
    <location>
        <begin position="316"/>
        <end position="340"/>
    </location>
</feature>
<organism evidence="8 9">
    <name type="scientific">Nesidiocoris tenuis</name>
    <dbReference type="NCBI Taxonomy" id="355587"/>
    <lineage>
        <taxon>Eukaryota</taxon>
        <taxon>Metazoa</taxon>
        <taxon>Ecdysozoa</taxon>
        <taxon>Arthropoda</taxon>
        <taxon>Hexapoda</taxon>
        <taxon>Insecta</taxon>
        <taxon>Pterygota</taxon>
        <taxon>Neoptera</taxon>
        <taxon>Paraneoptera</taxon>
        <taxon>Hemiptera</taxon>
        <taxon>Heteroptera</taxon>
        <taxon>Panheteroptera</taxon>
        <taxon>Cimicomorpha</taxon>
        <taxon>Miridae</taxon>
        <taxon>Dicyphina</taxon>
        <taxon>Nesidiocoris</taxon>
    </lineage>
</organism>
<dbReference type="PROSITE" id="PS50240">
    <property type="entry name" value="TRYPSIN_DOM"/>
    <property type="match status" value="1"/>
</dbReference>
<dbReference type="GO" id="GO:0008233">
    <property type="term" value="F:peptidase activity"/>
    <property type="evidence" value="ECO:0007669"/>
    <property type="project" value="UniProtKB-KW"/>
</dbReference>
<keyword evidence="5" id="KW-1015">Disulfide bond</keyword>
<dbReference type="SUPFAM" id="SSF50494">
    <property type="entry name" value="Trypsin-like serine proteases"/>
    <property type="match status" value="1"/>
</dbReference>
<dbReference type="InterPro" id="IPR001254">
    <property type="entry name" value="Trypsin_dom"/>
</dbReference>
<dbReference type="CDD" id="cd00190">
    <property type="entry name" value="Tryp_SPc"/>
    <property type="match status" value="1"/>
</dbReference>
<keyword evidence="3" id="KW-0378">Hydrolase</keyword>
<dbReference type="Gene3D" id="2.40.10.10">
    <property type="entry name" value="Trypsin-like serine proteases"/>
    <property type="match status" value="1"/>
</dbReference>
<dbReference type="PRINTS" id="PR00722">
    <property type="entry name" value="CHYMOTRYPSIN"/>
</dbReference>
<evidence type="ECO:0000259" key="7">
    <source>
        <dbReference type="PROSITE" id="PS50240"/>
    </source>
</evidence>
<sequence>MTSTTLKITAASPRILGGTHTGIGEFPFSVSVQYSSSGSHFCGGTLLHMSKVLTACHCLLQIAFLTEGQTLRDPSSISLLGGTPNINEDQHTGQRRLGRYDFVHPKCKNDEYGWEFDFGLIFTNYPFSLEKGTLEPLPLNKIEVSSSTIEKFIEDEVRCTTIGWGYTTENEGRSSKDLMKVELDLVPVGRCTDLLHAALELGNGSLKFNKKVQLCTLGKDGKDACQGDSGGPLFCRGFLVGTVSWGIGCGRKQIPGVWTRIDSGIDWILSVKGATKGRTVGVTVDHQIIGTLLLIQYIHQFYNCCTIAPAYSEKRYFNFMIAVMMPLFFLASPSCTILAAGSMCA</sequence>
<evidence type="ECO:0000256" key="3">
    <source>
        <dbReference type="ARBA" id="ARBA00022801"/>
    </source>
</evidence>
<comment type="similarity">
    <text evidence="1">Belongs to the peptidase S1 family.</text>
</comment>
<gene>
    <name evidence="8" type="ORF">NTJ_07542</name>
</gene>
<dbReference type="GO" id="GO:0006508">
    <property type="term" value="P:proteolysis"/>
    <property type="evidence" value="ECO:0007669"/>
    <property type="project" value="UniProtKB-KW"/>
</dbReference>
<evidence type="ECO:0000256" key="5">
    <source>
        <dbReference type="ARBA" id="ARBA00023157"/>
    </source>
</evidence>
<proteinExistence type="inferred from homology"/>
<dbReference type="EMBL" id="AP028913">
    <property type="protein sequence ID" value="BES94731.1"/>
    <property type="molecule type" value="Genomic_DNA"/>
</dbReference>